<evidence type="ECO:0000256" key="1">
    <source>
        <dbReference type="SAM" id="Phobius"/>
    </source>
</evidence>
<dbReference type="EMBL" id="CP053452">
    <property type="protein sequence ID" value="QJW94696.1"/>
    <property type="molecule type" value="Genomic_DNA"/>
</dbReference>
<organism evidence="2 3">
    <name type="scientific">Frigoriglobus tundricola</name>
    <dbReference type="NCBI Taxonomy" id="2774151"/>
    <lineage>
        <taxon>Bacteria</taxon>
        <taxon>Pseudomonadati</taxon>
        <taxon>Planctomycetota</taxon>
        <taxon>Planctomycetia</taxon>
        <taxon>Gemmatales</taxon>
        <taxon>Gemmataceae</taxon>
        <taxon>Frigoriglobus</taxon>
    </lineage>
</organism>
<proteinExistence type="predicted"/>
<protein>
    <submittedName>
        <fullName evidence="2">Uncharacterized protein</fullName>
    </submittedName>
</protein>
<gene>
    <name evidence="2" type="ORF">FTUN_2218</name>
</gene>
<keyword evidence="1" id="KW-1133">Transmembrane helix</keyword>
<keyword evidence="1" id="KW-0472">Membrane</keyword>
<dbReference type="Proteomes" id="UP000503447">
    <property type="component" value="Chromosome"/>
</dbReference>
<keyword evidence="3" id="KW-1185">Reference proteome</keyword>
<feature type="transmembrane region" description="Helical" evidence="1">
    <location>
        <begin position="26"/>
        <end position="54"/>
    </location>
</feature>
<evidence type="ECO:0000313" key="3">
    <source>
        <dbReference type="Proteomes" id="UP000503447"/>
    </source>
</evidence>
<keyword evidence="1" id="KW-0812">Transmembrane</keyword>
<dbReference type="AlphaFoldDB" id="A0A6M5YMX3"/>
<name>A0A6M5YMX3_9BACT</name>
<evidence type="ECO:0000313" key="2">
    <source>
        <dbReference type="EMBL" id="QJW94696.1"/>
    </source>
</evidence>
<accession>A0A6M5YMX3</accession>
<dbReference type="RefSeq" id="WP_171470635.1">
    <property type="nucleotide sequence ID" value="NZ_CP053452.2"/>
</dbReference>
<reference evidence="3" key="1">
    <citation type="submission" date="2020-05" db="EMBL/GenBank/DDBJ databases">
        <title>Frigoriglobus tundricola gen. nov., sp. nov., a psychrotolerant cellulolytic planctomycete of the family Gemmataceae with two divergent copies of 16S rRNA gene.</title>
        <authorList>
            <person name="Kulichevskaya I.S."/>
            <person name="Ivanova A.A."/>
            <person name="Naumoff D.G."/>
            <person name="Beletsky A.V."/>
            <person name="Rijpstra W.I.C."/>
            <person name="Sinninghe Damste J.S."/>
            <person name="Mardanov A.V."/>
            <person name="Ravin N.V."/>
            <person name="Dedysh S.N."/>
        </authorList>
    </citation>
    <scope>NUCLEOTIDE SEQUENCE [LARGE SCALE GENOMIC DNA]</scope>
    <source>
        <strain evidence="3">PL17</strain>
    </source>
</reference>
<dbReference type="KEGG" id="ftj:FTUN_2218"/>
<sequence>MSAFPDEWWPDPPRPDPLPRCMLRGFLWVTGFGFLALYGALFAGLSVTAFHYVLRG</sequence>